<sequence>MKTTLWAVGFLLSFGVTQTTTAETRMFGELGLEFGGYNAGGNGVNTTGFPFDEPGSLNALNAFGDIGAVYNGGFAWRFSAQTARTDTPLFNGFGVPTNEGPKAASQAVITLGQLQSRHFVGGFAGLGSVGFVGDDSDQNATYRLLGIGGAYQAGAWSHGASLSFMDVIETADPETLSDAGVLKLQSEYALDADTQVGVFAAYFRGEMDWDGATADPVDGGGFGVYVRHRVGQVGGRPLMLNAGVSRTLLNEMPPSADHSLWVTRLHVGISVVFGKGGVPALMRVGGAPDMTTTQMFNPMLD</sequence>
<organism evidence="2 3">
    <name type="scientific">Shimia haliotis</name>
    <dbReference type="NCBI Taxonomy" id="1280847"/>
    <lineage>
        <taxon>Bacteria</taxon>
        <taxon>Pseudomonadati</taxon>
        <taxon>Pseudomonadota</taxon>
        <taxon>Alphaproteobacteria</taxon>
        <taxon>Rhodobacterales</taxon>
        <taxon>Roseobacteraceae</taxon>
    </lineage>
</organism>
<dbReference type="RefSeq" id="WP_093325856.1">
    <property type="nucleotide sequence ID" value="NZ_FOSZ01000011.1"/>
</dbReference>
<evidence type="ECO:0000313" key="3">
    <source>
        <dbReference type="Proteomes" id="UP000198851"/>
    </source>
</evidence>
<feature type="signal peptide" evidence="1">
    <location>
        <begin position="1"/>
        <end position="22"/>
    </location>
</feature>
<reference evidence="3" key="1">
    <citation type="submission" date="2016-10" db="EMBL/GenBank/DDBJ databases">
        <authorList>
            <person name="Varghese N."/>
            <person name="Submissions S."/>
        </authorList>
    </citation>
    <scope>NUCLEOTIDE SEQUENCE [LARGE SCALE GENOMIC DNA]</scope>
    <source>
        <strain evidence="3">DSM 28453</strain>
    </source>
</reference>
<dbReference type="STRING" id="1280847.SAMN04488036_11118"/>
<feature type="chain" id="PRO_5011555607" description="Outer membrane protein beta-barrel domain-containing protein" evidence="1">
    <location>
        <begin position="23"/>
        <end position="301"/>
    </location>
</feature>
<dbReference type="OrthoDB" id="9841517at2"/>
<accession>A0A1I4H3S2</accession>
<gene>
    <name evidence="2" type="ORF">SAMN04488036_11118</name>
</gene>
<dbReference type="Proteomes" id="UP000198851">
    <property type="component" value="Unassembled WGS sequence"/>
</dbReference>
<dbReference type="EMBL" id="FOSZ01000011">
    <property type="protein sequence ID" value="SFL36962.1"/>
    <property type="molecule type" value="Genomic_DNA"/>
</dbReference>
<protein>
    <recommendedName>
        <fullName evidence="4">Outer membrane protein beta-barrel domain-containing protein</fullName>
    </recommendedName>
</protein>
<dbReference type="AlphaFoldDB" id="A0A1I4H3S2"/>
<evidence type="ECO:0000313" key="2">
    <source>
        <dbReference type="EMBL" id="SFL36962.1"/>
    </source>
</evidence>
<evidence type="ECO:0008006" key="4">
    <source>
        <dbReference type="Google" id="ProtNLM"/>
    </source>
</evidence>
<keyword evidence="1" id="KW-0732">Signal</keyword>
<keyword evidence="3" id="KW-1185">Reference proteome</keyword>
<proteinExistence type="predicted"/>
<name>A0A1I4H3S2_9RHOB</name>
<evidence type="ECO:0000256" key="1">
    <source>
        <dbReference type="SAM" id="SignalP"/>
    </source>
</evidence>